<evidence type="ECO:0000313" key="1">
    <source>
        <dbReference type="EMBL" id="VDP78499.1"/>
    </source>
</evidence>
<sequence length="81" mass="9658">MVTSGKIKLVWIEKLKPEQGENTLHGKRSPINKVTIEQVRIIFARKPVNFEYVHKIVELTVYIPTNSKLRLFWDFNVYQTW</sequence>
<evidence type="ECO:0000313" key="3">
    <source>
        <dbReference type="WBParaSite" id="SCUD_0002231701-mRNA-1"/>
    </source>
</evidence>
<protein>
    <submittedName>
        <fullName evidence="3">Transposase</fullName>
    </submittedName>
</protein>
<proteinExistence type="predicted"/>
<dbReference type="AlphaFoldDB" id="A0A183L4Q2"/>
<keyword evidence="2" id="KW-1185">Reference proteome</keyword>
<reference evidence="1 2" key="2">
    <citation type="submission" date="2018-11" db="EMBL/GenBank/DDBJ databases">
        <authorList>
            <consortium name="Pathogen Informatics"/>
        </authorList>
    </citation>
    <scope>NUCLEOTIDE SEQUENCE [LARGE SCALE GENOMIC DNA]</scope>
    <source>
        <strain evidence="1">Dakar</strain>
        <strain evidence="2">Dakar, Senegal</strain>
    </source>
</reference>
<gene>
    <name evidence="1" type="ORF">SCUD_LOCUS22314</name>
</gene>
<evidence type="ECO:0000313" key="2">
    <source>
        <dbReference type="Proteomes" id="UP000279833"/>
    </source>
</evidence>
<dbReference type="WBParaSite" id="SCUD_0002231701-mRNA-1">
    <property type="protein sequence ID" value="SCUD_0002231701-mRNA-1"/>
    <property type="gene ID" value="SCUD_0002231701"/>
</dbReference>
<dbReference type="EMBL" id="UZAK01048974">
    <property type="protein sequence ID" value="VDP78499.1"/>
    <property type="molecule type" value="Genomic_DNA"/>
</dbReference>
<name>A0A183L4Q2_9TREM</name>
<organism evidence="3">
    <name type="scientific">Schistosoma curassoni</name>
    <dbReference type="NCBI Taxonomy" id="6186"/>
    <lineage>
        <taxon>Eukaryota</taxon>
        <taxon>Metazoa</taxon>
        <taxon>Spiralia</taxon>
        <taxon>Lophotrochozoa</taxon>
        <taxon>Platyhelminthes</taxon>
        <taxon>Trematoda</taxon>
        <taxon>Digenea</taxon>
        <taxon>Strigeidida</taxon>
        <taxon>Schistosomatoidea</taxon>
        <taxon>Schistosomatidae</taxon>
        <taxon>Schistosoma</taxon>
    </lineage>
</organism>
<reference evidence="3" key="1">
    <citation type="submission" date="2016-06" db="UniProtKB">
        <authorList>
            <consortium name="WormBaseParasite"/>
        </authorList>
    </citation>
    <scope>IDENTIFICATION</scope>
</reference>
<dbReference type="Proteomes" id="UP000279833">
    <property type="component" value="Unassembled WGS sequence"/>
</dbReference>
<accession>A0A183L4Q2</accession>